<dbReference type="CDD" id="cd00207">
    <property type="entry name" value="fer2"/>
    <property type="match status" value="1"/>
</dbReference>
<dbReference type="PROSITE" id="PS51085">
    <property type="entry name" value="2FE2S_FER_2"/>
    <property type="match status" value="1"/>
</dbReference>
<dbReference type="Gene3D" id="3.10.20.30">
    <property type="match status" value="1"/>
</dbReference>
<dbReference type="InterPro" id="IPR008984">
    <property type="entry name" value="SMAD_FHA_dom_sf"/>
</dbReference>
<dbReference type="RefSeq" id="WP_237381546.1">
    <property type="nucleotide sequence ID" value="NZ_CP071793.1"/>
</dbReference>
<dbReference type="GO" id="GO:0051536">
    <property type="term" value="F:iron-sulfur cluster binding"/>
    <property type="evidence" value="ECO:0007669"/>
    <property type="project" value="InterPro"/>
</dbReference>
<keyword evidence="1" id="KW-0285">Flavoprotein</keyword>
<dbReference type="EMBL" id="CP071793">
    <property type="protein sequence ID" value="QTD51419.1"/>
    <property type="molecule type" value="Genomic_DNA"/>
</dbReference>
<dbReference type="PANTHER" id="PTHR48105">
    <property type="entry name" value="THIOREDOXIN REDUCTASE 1-RELATED-RELATED"/>
    <property type="match status" value="1"/>
</dbReference>
<dbReference type="InterPro" id="IPR000253">
    <property type="entry name" value="FHA_dom"/>
</dbReference>
<feature type="domain" description="FHA" evidence="3">
    <location>
        <begin position="567"/>
        <end position="612"/>
    </location>
</feature>
<dbReference type="Gene3D" id="2.60.200.20">
    <property type="match status" value="2"/>
</dbReference>
<dbReference type="Pfam" id="PF00111">
    <property type="entry name" value="Fer2"/>
    <property type="match status" value="1"/>
</dbReference>
<dbReference type="InterPro" id="IPR036188">
    <property type="entry name" value="FAD/NAD-bd_sf"/>
</dbReference>
<evidence type="ECO:0000259" key="3">
    <source>
        <dbReference type="PROSITE" id="PS50006"/>
    </source>
</evidence>
<gene>
    <name evidence="5" type="ORF">J3U87_03025</name>
</gene>
<dbReference type="Gene3D" id="3.50.50.60">
    <property type="entry name" value="FAD/NAD(P)-binding domain"/>
    <property type="match status" value="3"/>
</dbReference>
<dbReference type="InterPro" id="IPR012675">
    <property type="entry name" value="Beta-grasp_dom_sf"/>
</dbReference>
<dbReference type="SUPFAM" id="SSF54292">
    <property type="entry name" value="2Fe-2S ferredoxin-like"/>
    <property type="match status" value="1"/>
</dbReference>
<dbReference type="KEGG" id="scor:J3U87_03025"/>
<sequence length="787" mass="85621">MSDPKQGSESAAKSGAAAAKQKKELWDVLVVGGGPGGTAAAFRARELGLSALVLEFDDLMKRIRDYSKSKLILPGFGGGDKIKFPNGGSLISSLRFEPIDKDDMCHHWKELYRSNRIPNRIGFELTGLQKRSDGYLKVFCWDHNGRKQEAFYTRHLVLALGNGVPRRFDIPGNTEGVCFQLRDPDDYVGFPACVIGGGTSAAEAVIAISNAKARAGDPTSVYWSYRGDRLPRVSKALAEVFFEAYAGNGNIRYYPKSEPAAIVTAEDHREYLAIRIDRRRMDDRPVETSHLEFLKQHCLACIGEDLPEALLASMGIHLVTGGPRNKKRVVVNRYLETRVPNVYLVGDILSQAYLQADDFDADPAGFEEIKHRGNIKSALRDGVLVAEIIKQRIDGKSEINVEIEDMPDDMTIRPSHEALVTPAVAARVARESGRMTTVQRDTSNEACLFRIFPNGIVETEHPLPDEGTTSIGRTKADIEFPDDEAMESPHASIIREGDRFTLCDDSGSSGVFLAVPSDRKTTLKVDDLLRAGRQFLLVGGEGDRYWLTHFDFAGRQVGIHPLSAKSLVLGRAGGDIVLDKEDLSLSRRHMAISAVDGHIQIKDLKSANHTFLRLRDRTILRHGDQFQIGSQLLTFGAPGESVPNPYDEPVRATGKMAVITEAAAAAASSGSAVPDAPTDVLSVLSDEDGGAPTVTFVGTGKTVAVQPGQTLLEVAESQGFPINAECRVGICGSDPIQIVEGRENLVAEPTPGECETLEDLCDLEPGPCRLACMAKIKGPVKVKILNV</sequence>
<evidence type="ECO:0000256" key="2">
    <source>
        <dbReference type="ARBA" id="ARBA00023002"/>
    </source>
</evidence>
<dbReference type="InterPro" id="IPR023753">
    <property type="entry name" value="FAD/NAD-binding_dom"/>
</dbReference>
<organism evidence="5 6">
    <name type="scientific">Sulfidibacter corallicola</name>
    <dbReference type="NCBI Taxonomy" id="2818388"/>
    <lineage>
        <taxon>Bacteria</taxon>
        <taxon>Pseudomonadati</taxon>
        <taxon>Acidobacteriota</taxon>
        <taxon>Holophagae</taxon>
        <taxon>Acanthopleuribacterales</taxon>
        <taxon>Acanthopleuribacteraceae</taxon>
        <taxon>Sulfidibacter</taxon>
    </lineage>
</organism>
<evidence type="ECO:0000259" key="4">
    <source>
        <dbReference type="PROSITE" id="PS51085"/>
    </source>
</evidence>
<dbReference type="InterPro" id="IPR001041">
    <property type="entry name" value="2Fe-2S_ferredoxin-type"/>
</dbReference>
<dbReference type="SUPFAM" id="SSF51905">
    <property type="entry name" value="FAD/NAD(P)-binding domain"/>
    <property type="match status" value="1"/>
</dbReference>
<dbReference type="Proteomes" id="UP000663929">
    <property type="component" value="Chromosome"/>
</dbReference>
<dbReference type="InterPro" id="IPR036010">
    <property type="entry name" value="2Fe-2S_ferredoxin-like_sf"/>
</dbReference>
<keyword evidence="6" id="KW-1185">Reference proteome</keyword>
<dbReference type="Pfam" id="PF00498">
    <property type="entry name" value="FHA"/>
    <property type="match status" value="1"/>
</dbReference>
<evidence type="ECO:0000313" key="6">
    <source>
        <dbReference type="Proteomes" id="UP000663929"/>
    </source>
</evidence>
<dbReference type="PROSITE" id="PS50006">
    <property type="entry name" value="FHA_DOMAIN"/>
    <property type="match status" value="1"/>
</dbReference>
<dbReference type="PRINTS" id="PR00368">
    <property type="entry name" value="FADPNR"/>
</dbReference>
<evidence type="ECO:0000256" key="1">
    <source>
        <dbReference type="ARBA" id="ARBA00022630"/>
    </source>
</evidence>
<dbReference type="InterPro" id="IPR050097">
    <property type="entry name" value="Ferredoxin-NADP_redctase_2"/>
</dbReference>
<dbReference type="GO" id="GO:0016491">
    <property type="term" value="F:oxidoreductase activity"/>
    <property type="evidence" value="ECO:0007669"/>
    <property type="project" value="UniProtKB-KW"/>
</dbReference>
<name>A0A8A4TN52_SULCO</name>
<evidence type="ECO:0000313" key="5">
    <source>
        <dbReference type="EMBL" id="QTD51419.1"/>
    </source>
</evidence>
<accession>A0A8A4TN52</accession>
<protein>
    <submittedName>
        <fullName evidence="5">FAD-dependent oxidoreductase</fullName>
    </submittedName>
</protein>
<proteinExistence type="predicted"/>
<dbReference type="AlphaFoldDB" id="A0A8A4TN52"/>
<dbReference type="CDD" id="cd00060">
    <property type="entry name" value="FHA"/>
    <property type="match status" value="2"/>
</dbReference>
<reference evidence="5" key="1">
    <citation type="submission" date="2021-03" db="EMBL/GenBank/DDBJ databases">
        <title>Acanthopleuribacteraceae sp. M133.</title>
        <authorList>
            <person name="Wang G."/>
        </authorList>
    </citation>
    <scope>NUCLEOTIDE SEQUENCE</scope>
    <source>
        <strain evidence="5">M133</strain>
    </source>
</reference>
<keyword evidence="2" id="KW-0560">Oxidoreductase</keyword>
<dbReference type="SUPFAM" id="SSF49879">
    <property type="entry name" value="SMAD/FHA domain"/>
    <property type="match status" value="2"/>
</dbReference>
<feature type="domain" description="2Fe-2S ferredoxin-type" evidence="4">
    <location>
        <begin position="692"/>
        <end position="787"/>
    </location>
</feature>
<dbReference type="Pfam" id="PF07992">
    <property type="entry name" value="Pyr_redox_2"/>
    <property type="match status" value="1"/>
</dbReference>
<dbReference type="PRINTS" id="PR00411">
    <property type="entry name" value="PNDRDTASEI"/>
</dbReference>